<evidence type="ECO:0000313" key="1">
    <source>
        <dbReference type="EMBL" id="PSB14398.1"/>
    </source>
</evidence>
<proteinExistence type="predicted"/>
<evidence type="ECO:0000313" key="2">
    <source>
        <dbReference type="Proteomes" id="UP000238634"/>
    </source>
</evidence>
<dbReference type="OrthoDB" id="573500at2"/>
<dbReference type="STRING" id="1920490.GCA_001895925_03634"/>
<dbReference type="EMBL" id="PVWG01000091">
    <property type="protein sequence ID" value="PSB14398.1"/>
    <property type="molecule type" value="Genomic_DNA"/>
</dbReference>
<comment type="caution">
    <text evidence="1">The sequence shown here is derived from an EMBL/GenBank/DDBJ whole genome shotgun (WGS) entry which is preliminary data.</text>
</comment>
<dbReference type="AlphaFoldDB" id="A0A2T1D1M2"/>
<dbReference type="Proteomes" id="UP000238634">
    <property type="component" value="Unassembled WGS sequence"/>
</dbReference>
<reference evidence="1 2" key="2">
    <citation type="submission" date="2018-03" db="EMBL/GenBank/DDBJ databases">
        <title>The ancient ancestry and fast evolution of plastids.</title>
        <authorList>
            <person name="Moore K.R."/>
            <person name="Magnabosco C."/>
            <person name="Momper L."/>
            <person name="Gold D.A."/>
            <person name="Bosak T."/>
            <person name="Fournier G.P."/>
        </authorList>
    </citation>
    <scope>NUCLEOTIDE SEQUENCE [LARGE SCALE GENOMIC DNA]</scope>
    <source>
        <strain evidence="1 2">ULC007</strain>
    </source>
</reference>
<keyword evidence="2" id="KW-1185">Reference proteome</keyword>
<gene>
    <name evidence="1" type="ORF">C7B65_26485</name>
</gene>
<accession>A0A2T1D1M2</accession>
<name>A0A2T1D1M2_9CYAN</name>
<sequence length="79" mass="8913">MSTRSTDNAFPVHSTDFFEGSPIGTTTHHGLTKREYFAAIALQGLLASTHWSFGLKSFRVSPLHQMQTLQQFPFSKRMP</sequence>
<reference evidence="1 2" key="1">
    <citation type="submission" date="2018-02" db="EMBL/GenBank/DDBJ databases">
        <authorList>
            <person name="Cohen D.B."/>
            <person name="Kent A.D."/>
        </authorList>
    </citation>
    <scope>NUCLEOTIDE SEQUENCE [LARGE SCALE GENOMIC DNA]</scope>
    <source>
        <strain evidence="1 2">ULC007</strain>
    </source>
</reference>
<protein>
    <submittedName>
        <fullName evidence="1">Uncharacterized protein</fullName>
    </submittedName>
</protein>
<organism evidence="1 2">
    <name type="scientific">Phormidesmis priestleyi ULC007</name>
    <dbReference type="NCBI Taxonomy" id="1920490"/>
    <lineage>
        <taxon>Bacteria</taxon>
        <taxon>Bacillati</taxon>
        <taxon>Cyanobacteriota</taxon>
        <taxon>Cyanophyceae</taxon>
        <taxon>Leptolyngbyales</taxon>
        <taxon>Leptolyngbyaceae</taxon>
        <taxon>Phormidesmis</taxon>
    </lineage>
</organism>
<dbReference type="RefSeq" id="WP_143162134.1">
    <property type="nucleotide sequence ID" value="NZ_MPPI01000080.1"/>
</dbReference>